<dbReference type="EMBL" id="LM993668">
    <property type="protein sequence ID" value="VTZ81349.1"/>
    <property type="molecule type" value="Genomic_DNA"/>
</dbReference>
<reference evidence="5" key="4">
    <citation type="submission" date="2019-05" db="EMBL/GenBank/DDBJ databases">
        <authorList>
            <consortium name="Pathogen Informatics"/>
        </authorList>
    </citation>
    <scope>NUCLEOTIDE SEQUENCE</scope>
    <source>
        <strain evidence="5">17X</strain>
    </source>
</reference>
<dbReference type="Proteomes" id="UP000072874">
    <property type="component" value="Chromosome 14"/>
</dbReference>
<dbReference type="KEGG" id="pyo:PY17X_1403400"/>
<organism evidence="5 6">
    <name type="scientific">Plasmodium yoelii</name>
    <dbReference type="NCBI Taxonomy" id="5861"/>
    <lineage>
        <taxon>Eukaryota</taxon>
        <taxon>Sar</taxon>
        <taxon>Alveolata</taxon>
        <taxon>Apicomplexa</taxon>
        <taxon>Aconoidasida</taxon>
        <taxon>Haemosporida</taxon>
        <taxon>Plasmodiidae</taxon>
        <taxon>Plasmodium</taxon>
        <taxon>Plasmodium (Vinckeia)</taxon>
    </lineage>
</organism>
<dbReference type="SUPFAM" id="SSF51230">
    <property type="entry name" value="Single hybrid motif"/>
    <property type="match status" value="1"/>
</dbReference>
<dbReference type="Proteomes" id="UP000072904">
    <property type="component" value="Chromosome 14"/>
</dbReference>
<sequence length="337" mass="39766">MCTTFKETEETYRDIIEQTKENAYKEKIDKYYFLIKHNNTDSNLYSLGKINFRNELMLELDDNLKESEMFDLCFNNPEIRKKKEKKKKKEDDLINRLESTPGDIISDDKIIEKITTLLKLENNTIDNSSSNPTNNDSENFKPNIFLKKGNLHLLENSHLFYDDVFSNIYYITDIDFDFQISHQQNGLSILGISKYSNIFLNILNDFKNTNCNDFKKFIQDNIKIQYDQRLLNADTSGKRKRNTICICDGMNILKIFYANNIYSIKSKINGHQVDINENLIESPHLLFTNPSNAWIVIVKKKNISTDNYLNTVQYEKEREENIKKCNYMLSLFQKEAY</sequence>
<dbReference type="PANTHER" id="PTHR13651">
    <property type="entry name" value="PROTEIN ABITRAM"/>
    <property type="match status" value="1"/>
</dbReference>
<dbReference type="InterPro" id="IPR011053">
    <property type="entry name" value="Single_hybrid_motif"/>
</dbReference>
<evidence type="ECO:0000256" key="2">
    <source>
        <dbReference type="ARBA" id="ARBA00019325"/>
    </source>
</evidence>
<dbReference type="InterPro" id="IPR039169">
    <property type="entry name" value="Abitram"/>
</dbReference>
<evidence type="ECO:0000256" key="3">
    <source>
        <dbReference type="ARBA" id="ARBA00030463"/>
    </source>
</evidence>
<evidence type="ECO:0000313" key="7">
    <source>
        <dbReference type="Proteomes" id="UP000072904"/>
    </source>
</evidence>
<reference evidence="5" key="3">
    <citation type="submission" date="2014-05" db="EMBL/GenBank/DDBJ databases">
        <authorList>
            <person name="Aslett M.A."/>
            <person name="De Silva N."/>
        </authorList>
    </citation>
    <scope>NUCLEOTIDE SEQUENCE</scope>
    <source>
        <strain evidence="5">17X</strain>
    </source>
</reference>
<dbReference type="PANTHER" id="PTHR13651:SF0">
    <property type="entry name" value="PROTEIN ABITRAM"/>
    <property type="match status" value="1"/>
</dbReference>
<evidence type="ECO:0000313" key="5">
    <source>
        <dbReference type="EMBL" id="VTZ81349.1"/>
    </source>
</evidence>
<gene>
    <name evidence="5" type="ORF">PY17X_1403400</name>
    <name evidence="4" type="ORF">PYYM_1405400</name>
</gene>
<evidence type="ECO:0000256" key="1">
    <source>
        <dbReference type="ARBA" id="ARBA00010764"/>
    </source>
</evidence>
<reference evidence="6 7" key="1">
    <citation type="journal article" date="2014" name="BMC Biol.">
        <title>A comprehensive evaluation of rodent malaria parasite genomes and gene expression.</title>
        <authorList>
            <person name="Otto T.D."/>
            <person name="Bohme U."/>
            <person name="Jackson A.P."/>
            <person name="Hunt M."/>
            <person name="Franke-Fayard B."/>
            <person name="Hoeijmakers W.A."/>
            <person name="Religa A.A."/>
            <person name="Robertson L."/>
            <person name="Sanders M."/>
            <person name="Ogun S.A."/>
            <person name="Cunningham D."/>
            <person name="Erhart A."/>
            <person name="Billker O."/>
            <person name="Khan S.M."/>
            <person name="Stunnenberg H.G."/>
            <person name="Langhorne J."/>
            <person name="Holder A.A."/>
            <person name="Waters A.P."/>
            <person name="Newbold C.I."/>
            <person name="Pain A."/>
            <person name="Berriman M."/>
            <person name="Janse C.J."/>
        </authorList>
    </citation>
    <scope>NUCLEOTIDE SEQUENCE [LARGE SCALE GENOMIC DNA]</scope>
    <source>
        <strain evidence="5 6">17X</strain>
        <strain evidence="4 7">YM</strain>
    </source>
</reference>
<dbReference type="Pfam" id="PF01597">
    <property type="entry name" value="GCV_H"/>
    <property type="match status" value="1"/>
</dbReference>
<dbReference type="VEuPathDB" id="PlasmoDB:Py17XNL_001400888"/>
<dbReference type="AlphaFoldDB" id="A0A078KBA7"/>
<dbReference type="InterPro" id="IPR033753">
    <property type="entry name" value="GCV_H/Fam206"/>
</dbReference>
<dbReference type="RefSeq" id="XP_022812798.1">
    <property type="nucleotide sequence ID" value="XM_022957399.1"/>
</dbReference>
<dbReference type="EMBL" id="LK934642">
    <property type="protein sequence ID" value="CDU20389.1"/>
    <property type="molecule type" value="Genomic_DNA"/>
</dbReference>
<dbReference type="VEuPathDB" id="PlasmoDB:PYYM_1405400"/>
<evidence type="ECO:0000313" key="4">
    <source>
        <dbReference type="EMBL" id="CDU20389.1"/>
    </source>
</evidence>
<name>A0A078KBA7_PLAYE</name>
<comment type="similarity">
    <text evidence="1">Belongs to the ABITRAM family.</text>
</comment>
<proteinExistence type="inferred from homology"/>
<dbReference type="Gene3D" id="2.40.50.100">
    <property type="match status" value="1"/>
</dbReference>
<evidence type="ECO:0000313" key="6">
    <source>
        <dbReference type="Proteomes" id="UP000072874"/>
    </source>
</evidence>
<dbReference type="GO" id="GO:0005634">
    <property type="term" value="C:nucleus"/>
    <property type="evidence" value="ECO:0007669"/>
    <property type="project" value="TreeGrafter"/>
</dbReference>
<dbReference type="OMA" id="WILILKC"/>
<protein>
    <recommendedName>
        <fullName evidence="2">Protein Abitram</fullName>
    </recommendedName>
    <alternativeName>
        <fullName evidence="3">Actin-binding transcription modulator</fullName>
    </alternativeName>
</protein>
<accession>A0A078KBA7</accession>
<dbReference type="GeneID" id="34860168"/>
<dbReference type="OrthoDB" id="48130at2759"/>
<reference evidence="4" key="2">
    <citation type="submission" date="2014-05" db="EMBL/GenBank/DDBJ databases">
        <authorList>
            <person name="Aslett A.Martin."/>
            <person name="De Silva Nishadi"/>
        </authorList>
    </citation>
    <scope>NUCLEOTIDE SEQUENCE</scope>
    <source>
        <strain evidence="4">YM</strain>
    </source>
</reference>
<dbReference type="VEuPathDB" id="PlasmoDB:PY17X_1403400"/>